<dbReference type="PANTHER" id="PTHR43228:SF1">
    <property type="entry name" value="TWO-COMPONENT RESPONSE REGULATOR ARR22"/>
    <property type="match status" value="1"/>
</dbReference>
<feature type="domain" description="Response regulatory" evidence="4">
    <location>
        <begin position="192"/>
        <end position="307"/>
    </location>
</feature>
<dbReference type="PANTHER" id="PTHR43228">
    <property type="entry name" value="TWO-COMPONENT RESPONSE REGULATOR"/>
    <property type="match status" value="1"/>
</dbReference>
<evidence type="ECO:0000313" key="6">
    <source>
        <dbReference type="Proteomes" id="UP000606193"/>
    </source>
</evidence>
<dbReference type="InterPro" id="IPR011006">
    <property type="entry name" value="CheY-like_superfamily"/>
</dbReference>
<comment type="function">
    <text evidence="2">May play the central regulatory role in sporulation. It may be an element of the effector pathway responsible for the activation of sporulation genes in response to nutritional stress. Spo0A may act in concert with spo0H (a sigma factor) to control the expression of some genes that are critical to the sporulation process.</text>
</comment>
<dbReference type="InterPro" id="IPR001789">
    <property type="entry name" value="Sig_transdc_resp-reg_receiver"/>
</dbReference>
<evidence type="ECO:0000256" key="3">
    <source>
        <dbReference type="PROSITE-ProRule" id="PRU00169"/>
    </source>
</evidence>
<dbReference type="Pfam" id="PF00072">
    <property type="entry name" value="Response_reg"/>
    <property type="match status" value="1"/>
</dbReference>
<dbReference type="EMBL" id="JACRSX010000022">
    <property type="protein sequence ID" value="MBC8563462.1"/>
    <property type="molecule type" value="Genomic_DNA"/>
</dbReference>
<reference evidence="5 6" key="1">
    <citation type="submission" date="2020-08" db="EMBL/GenBank/DDBJ databases">
        <title>Genome public.</title>
        <authorList>
            <person name="Liu C."/>
            <person name="Sun Q."/>
        </authorList>
    </citation>
    <scope>NUCLEOTIDE SEQUENCE [LARGE SCALE GENOMIC DNA]</scope>
    <source>
        <strain evidence="5 6">NSJ-37</strain>
    </source>
</reference>
<keyword evidence="3" id="KW-0597">Phosphoprotein</keyword>
<proteinExistence type="predicted"/>
<dbReference type="CDD" id="cd17542">
    <property type="entry name" value="REC_CheY"/>
    <property type="match status" value="1"/>
</dbReference>
<gene>
    <name evidence="5" type="ORF">H8704_12660</name>
</gene>
<dbReference type="SMART" id="SM00448">
    <property type="entry name" value="REC"/>
    <property type="match status" value="1"/>
</dbReference>
<evidence type="ECO:0000313" key="5">
    <source>
        <dbReference type="EMBL" id="MBC8563462.1"/>
    </source>
</evidence>
<dbReference type="PROSITE" id="PS50110">
    <property type="entry name" value="RESPONSE_REGULATORY"/>
    <property type="match status" value="1"/>
</dbReference>
<feature type="modified residue" description="4-aspartylphosphate" evidence="3">
    <location>
        <position position="242"/>
    </location>
</feature>
<keyword evidence="6" id="KW-1185">Reference proteome</keyword>
<dbReference type="Gene3D" id="3.40.50.2300">
    <property type="match status" value="1"/>
</dbReference>
<evidence type="ECO:0000259" key="4">
    <source>
        <dbReference type="PROSITE" id="PS50110"/>
    </source>
</evidence>
<name>A0ABR7N4B2_9FIRM</name>
<dbReference type="SUPFAM" id="SSF52172">
    <property type="entry name" value="CheY-like"/>
    <property type="match status" value="1"/>
</dbReference>
<evidence type="ECO:0000256" key="1">
    <source>
        <dbReference type="ARBA" id="ARBA00018672"/>
    </source>
</evidence>
<accession>A0ABR7N4B2</accession>
<dbReference type="InterPro" id="IPR052048">
    <property type="entry name" value="ST_Response_Regulator"/>
</dbReference>
<evidence type="ECO:0000256" key="2">
    <source>
        <dbReference type="ARBA" id="ARBA00024867"/>
    </source>
</evidence>
<organism evidence="5 6">
    <name type="scientific">Jutongia huaianensis</name>
    <dbReference type="NCBI Taxonomy" id="2763668"/>
    <lineage>
        <taxon>Bacteria</taxon>
        <taxon>Bacillati</taxon>
        <taxon>Bacillota</taxon>
        <taxon>Clostridia</taxon>
        <taxon>Lachnospirales</taxon>
        <taxon>Lachnospiraceae</taxon>
        <taxon>Jutongia</taxon>
    </lineage>
</organism>
<dbReference type="Proteomes" id="UP000606193">
    <property type="component" value="Unassembled WGS sequence"/>
</dbReference>
<comment type="caution">
    <text evidence="5">The sequence shown here is derived from an EMBL/GenBank/DDBJ whole genome shotgun (WGS) entry which is preliminary data.</text>
</comment>
<protein>
    <recommendedName>
        <fullName evidence="1">Stage 0 sporulation protein A homolog</fullName>
    </recommendedName>
</protein>
<sequence>MTALKADDLDALIPVFACAANASITDLAGLVIRNINRFVTRDFYIGQIKHVKSLSYHSLAGQKLSGDENFYLALADDADEKAFSLIADHFSGDKQNDTTDIFDAVCEFINVSNGLFASELSEKEKELELEPVFAYQDQTIEGDFHILPVYIEDHRINLVIADNDQVKLGDTPYHFASNEKQVYDIPTDSRGSVLVVDDSRMSRMIMKNLLEEEGYSVIGEATNGEEAIEMFKQHPADLTTLDITMPKMDGIETLQKILEIDPEAKVIMITAAGQQSKVLAALKYGAKQFITKPFEKDVVLNNIKEVLGK</sequence>